<dbReference type="Proteomes" id="UP000436088">
    <property type="component" value="Unassembled WGS sequence"/>
</dbReference>
<keyword evidence="2" id="KW-1185">Reference proteome</keyword>
<reference evidence="1" key="1">
    <citation type="submission" date="2019-09" db="EMBL/GenBank/DDBJ databases">
        <title>Draft genome information of white flower Hibiscus syriacus.</title>
        <authorList>
            <person name="Kim Y.-M."/>
        </authorList>
    </citation>
    <scope>NUCLEOTIDE SEQUENCE [LARGE SCALE GENOMIC DNA]</scope>
    <source>
        <strain evidence="1">YM2019G1</strain>
    </source>
</reference>
<sequence length="468" mass="53069">MVMNILSNLLNNAAAKGIFNFHPKCKKIDLAHLIFADDLLVFCKGNLESVMRVITVLDYFYEISGLKLNVAKCEIFIAGISSYLTLLLILLVLSLENYQSYISGDTSDHKESFGQRLPASLRQDQCQTPSMVQEEAKLRWQIGVDQNSSEVLAVGARVRWGKICTPKSEGGLGLKDIKSWNKSCMLLLIKKLLAGEELKLDPKENHETPSSCSTSYCIRSCDYQTDLGRGSTEKWLLQFGIETNDMCILCSKARESRNHLFAESVTAFIRKRKFLFEFVSSVVFSLTVEQTLNGVAETRLKSDPTRICDGLDSHQFKSIGIVHLHVRSQICLGNKDGFYELHSPQHLPIKNPKLFTSISMNQRQESINLSSPLSTPTFWFSYAEIILSKPFQFSKTGMIHKTCHPSMGCTLWPSEPRRTVSLSSSMAEREKVKDMERYSSKSKRLFKAMLSLRKSKMDVTVYRYLDEN</sequence>
<accession>A0A6A2WNI9</accession>
<name>A0A6A2WNI9_HIBSY</name>
<evidence type="ECO:0000313" key="2">
    <source>
        <dbReference type="Proteomes" id="UP000436088"/>
    </source>
</evidence>
<proteinExistence type="predicted"/>
<dbReference type="AlphaFoldDB" id="A0A6A2WNI9"/>
<gene>
    <name evidence="1" type="ORF">F3Y22_tig00113721pilonHSYRG00100</name>
</gene>
<dbReference type="EMBL" id="VEPZ02001717">
    <property type="protein sequence ID" value="KAE8662023.1"/>
    <property type="molecule type" value="Genomic_DNA"/>
</dbReference>
<organism evidence="1 2">
    <name type="scientific">Hibiscus syriacus</name>
    <name type="common">Rose of Sharon</name>
    <dbReference type="NCBI Taxonomy" id="106335"/>
    <lineage>
        <taxon>Eukaryota</taxon>
        <taxon>Viridiplantae</taxon>
        <taxon>Streptophyta</taxon>
        <taxon>Embryophyta</taxon>
        <taxon>Tracheophyta</taxon>
        <taxon>Spermatophyta</taxon>
        <taxon>Magnoliopsida</taxon>
        <taxon>eudicotyledons</taxon>
        <taxon>Gunneridae</taxon>
        <taxon>Pentapetalae</taxon>
        <taxon>rosids</taxon>
        <taxon>malvids</taxon>
        <taxon>Malvales</taxon>
        <taxon>Malvaceae</taxon>
        <taxon>Malvoideae</taxon>
        <taxon>Hibiscus</taxon>
    </lineage>
</organism>
<comment type="caution">
    <text evidence="1">The sequence shown here is derived from an EMBL/GenBank/DDBJ whole genome shotgun (WGS) entry which is preliminary data.</text>
</comment>
<protein>
    <submittedName>
        <fullName evidence="1">Uncharacterized protein</fullName>
    </submittedName>
</protein>
<evidence type="ECO:0000313" key="1">
    <source>
        <dbReference type="EMBL" id="KAE8662023.1"/>
    </source>
</evidence>